<sequence>MTAVGLAERIAVEQDCGESPHVLDGVVVIGTAARLARMLDRRFLDEAGWDPRTRVLSLLAEHRLLGRTVCRAEGCQNTVQSGLTVCHRCCTRLTRRGMNTAEIAAAACLPAEPASATRCAVPGCRCVPTVRHAVLCEPHAKKFRLRRPPVSMQQFLADPRVRPLPPMPACAVAACTRPADSARGYCNTHYQRWRSALGTNPEFDSHRWQAQESGVAECGRVNLRALPVLVVVEVLFGVQQRVRGGAKITEVELRVLCDGLRRRQAASITTDRAEITRNKSVRSLRSALTQHVRRALADPGSEQAKDTWDLAVFGHRGSLSFTGIGQAWLAQSVKRWAAEQLPRHRGRGAARVRGKINALRLLSEFLGRRPDGGLVASALGRSDIEDFLNRLAYLESVGEISRYRRNGICRDMREVLAGIRALGLTRPGQTAAGLAGDFAIERGDIPAEPERGEPGRDLPPEVLAILCAHLDALEPVEVRVATQIGIDTGRRPEDILALPLNCLHRDKDGSAVLVYDNAKANRLGRRVPIGEATAKVIAAQQDRVRAMFPHTPPAELTLLPTPRRNPEGRKPISIDTLDNRHREWISTLPVLRTRDGVEVDKTKVTPYAYRHCYAQRHADAGVPIDVLAELLDHRSYSMTRRYYRIGEDRRRDAVDTVTALSFDRHGNRIWRDARMLLESERARHAVGEVAVPYGTCTEPTNVKAGGGACPVRFRCVGCDHFRTNIAFLPDLQAYLDDLLRTRERLAATIDGVDDWARADATPTDEEITRIRRLINRIKADVADLNETEQARIDDAIAIVRRHRAAHTVPLGMPSLTPPAPTTIASEATA</sequence>
<dbReference type="AlphaFoldDB" id="A0A1A6BB08"/>
<organism evidence="4 6">
    <name type="scientific">Mycobacterium gordonae</name>
    <dbReference type="NCBI Taxonomy" id="1778"/>
    <lineage>
        <taxon>Bacteria</taxon>
        <taxon>Bacillati</taxon>
        <taxon>Actinomycetota</taxon>
        <taxon>Actinomycetes</taxon>
        <taxon>Mycobacteriales</taxon>
        <taxon>Mycobacteriaceae</taxon>
        <taxon>Mycobacterium</taxon>
    </lineage>
</organism>
<dbReference type="GO" id="GO:0006310">
    <property type="term" value="P:DNA recombination"/>
    <property type="evidence" value="ECO:0007669"/>
    <property type="project" value="UniProtKB-KW"/>
</dbReference>
<dbReference type="Gene3D" id="1.10.443.10">
    <property type="entry name" value="Intergrase catalytic core"/>
    <property type="match status" value="1"/>
</dbReference>
<dbReference type="Proteomes" id="UP000193928">
    <property type="component" value="Unassembled WGS sequence"/>
</dbReference>
<dbReference type="RefSeq" id="WP_007168436.1">
    <property type="nucleotide sequence ID" value="NZ_JACKSU010000098.1"/>
</dbReference>
<feature type="domain" description="Tyr recombinase" evidence="3">
    <location>
        <begin position="453"/>
        <end position="655"/>
    </location>
</feature>
<gene>
    <name evidence="4" type="ORF">A9W98_29765</name>
    <name evidence="5" type="ORF">AWC08_25375</name>
</gene>
<feature type="region of interest" description="Disordered" evidence="2">
    <location>
        <begin position="552"/>
        <end position="572"/>
    </location>
</feature>
<feature type="region of interest" description="Disordered" evidence="2">
    <location>
        <begin position="809"/>
        <end position="829"/>
    </location>
</feature>
<dbReference type="EMBL" id="LQOY01000084">
    <property type="protein sequence ID" value="ORV85829.1"/>
    <property type="molecule type" value="Genomic_DNA"/>
</dbReference>
<evidence type="ECO:0000313" key="6">
    <source>
        <dbReference type="Proteomes" id="UP000093757"/>
    </source>
</evidence>
<evidence type="ECO:0000256" key="2">
    <source>
        <dbReference type="SAM" id="MobiDB-lite"/>
    </source>
</evidence>
<evidence type="ECO:0000313" key="4">
    <source>
        <dbReference type="EMBL" id="OBR99546.1"/>
    </source>
</evidence>
<dbReference type="InterPro" id="IPR011010">
    <property type="entry name" value="DNA_brk_join_enz"/>
</dbReference>
<dbReference type="EMBL" id="MAEM01000441">
    <property type="protein sequence ID" value="OBR99546.1"/>
    <property type="molecule type" value="Genomic_DNA"/>
</dbReference>
<proteinExistence type="predicted"/>
<evidence type="ECO:0000313" key="7">
    <source>
        <dbReference type="Proteomes" id="UP000193928"/>
    </source>
</evidence>
<dbReference type="Proteomes" id="UP000093757">
    <property type="component" value="Unassembled WGS sequence"/>
</dbReference>
<name>A0A1A6BB08_MYCGO</name>
<protein>
    <submittedName>
        <fullName evidence="4">Transposase</fullName>
    </submittedName>
</protein>
<accession>A0A1A6BB08</accession>
<reference evidence="5 7" key="1">
    <citation type="submission" date="2016-01" db="EMBL/GenBank/DDBJ databases">
        <title>The new phylogeny of the genus Mycobacterium.</title>
        <authorList>
            <person name="Tarcisio F."/>
            <person name="Conor M."/>
            <person name="Antonella G."/>
            <person name="Elisabetta G."/>
            <person name="Giulia F.S."/>
            <person name="Sara T."/>
            <person name="Anna F."/>
            <person name="Clotilde B."/>
            <person name="Roberto B."/>
            <person name="Veronica D.S."/>
            <person name="Fabio R."/>
            <person name="Monica P."/>
            <person name="Olivier J."/>
            <person name="Enrico T."/>
            <person name="Nicola S."/>
        </authorList>
    </citation>
    <scope>NUCLEOTIDE SEQUENCE [LARGE SCALE GENOMIC DNA]</scope>
    <source>
        <strain evidence="5 7">DSM 44160</strain>
    </source>
</reference>
<dbReference type="SUPFAM" id="SSF56349">
    <property type="entry name" value="DNA breaking-rejoining enzymes"/>
    <property type="match status" value="1"/>
</dbReference>
<dbReference type="Pfam" id="PF00589">
    <property type="entry name" value="Phage_integrase"/>
    <property type="match status" value="1"/>
</dbReference>
<keyword evidence="7" id="KW-1185">Reference proteome</keyword>
<reference evidence="4 6" key="2">
    <citation type="submission" date="2016-06" db="EMBL/GenBank/DDBJ databases">
        <authorList>
            <person name="Kjaerup R.B."/>
            <person name="Dalgaard T.S."/>
            <person name="Juul-Madsen H.R."/>
        </authorList>
    </citation>
    <scope>NUCLEOTIDE SEQUENCE [LARGE SCALE GENOMIC DNA]</scope>
    <source>
        <strain evidence="4 6">1245752.6</strain>
    </source>
</reference>
<dbReference type="InterPro" id="IPR002104">
    <property type="entry name" value="Integrase_catalytic"/>
</dbReference>
<feature type="compositionally biased region" description="Low complexity" evidence="2">
    <location>
        <begin position="553"/>
        <end position="562"/>
    </location>
</feature>
<dbReference type="GO" id="GO:0015074">
    <property type="term" value="P:DNA integration"/>
    <property type="evidence" value="ECO:0007669"/>
    <property type="project" value="InterPro"/>
</dbReference>
<comment type="caution">
    <text evidence="4">The sequence shown here is derived from an EMBL/GenBank/DDBJ whole genome shotgun (WGS) entry which is preliminary data.</text>
</comment>
<dbReference type="GO" id="GO:0003677">
    <property type="term" value="F:DNA binding"/>
    <property type="evidence" value="ECO:0007669"/>
    <property type="project" value="InterPro"/>
</dbReference>
<evidence type="ECO:0000313" key="5">
    <source>
        <dbReference type="EMBL" id="ORV85829.1"/>
    </source>
</evidence>
<evidence type="ECO:0000256" key="1">
    <source>
        <dbReference type="ARBA" id="ARBA00023172"/>
    </source>
</evidence>
<dbReference type="InterPro" id="IPR013762">
    <property type="entry name" value="Integrase-like_cat_sf"/>
</dbReference>
<keyword evidence="1" id="KW-0233">DNA recombination</keyword>
<dbReference type="PROSITE" id="PS51898">
    <property type="entry name" value="TYR_RECOMBINASE"/>
    <property type="match status" value="1"/>
</dbReference>
<evidence type="ECO:0000259" key="3">
    <source>
        <dbReference type="PROSITE" id="PS51898"/>
    </source>
</evidence>